<dbReference type="NCBIfam" id="TIGR00401">
    <property type="entry name" value="msrA"/>
    <property type="match status" value="1"/>
</dbReference>
<dbReference type="SUPFAM" id="SSF55068">
    <property type="entry name" value="Peptide methionine sulfoxide reductase"/>
    <property type="match status" value="1"/>
</dbReference>
<reference evidence="8" key="1">
    <citation type="submission" date="2023-10" db="EMBL/GenBank/DDBJ databases">
        <authorList>
            <person name="Noh H."/>
        </authorList>
    </citation>
    <scope>NUCLEOTIDE SEQUENCE</scope>
    <source>
        <strain evidence="8">DUCC4014</strain>
    </source>
</reference>
<evidence type="ECO:0000256" key="2">
    <source>
        <dbReference type="ARBA" id="ARBA00012502"/>
    </source>
</evidence>
<dbReference type="Gene3D" id="3.30.1060.10">
    <property type="entry name" value="Peptide methionine sulphoxide reductase MsrA"/>
    <property type="match status" value="1"/>
</dbReference>
<dbReference type="RefSeq" id="XP_062631047.1">
    <property type="nucleotide sequence ID" value="XM_062775063.1"/>
</dbReference>
<comment type="similarity">
    <text evidence="1">Belongs to the MsrA Met sulfoxide reductase family.</text>
</comment>
<comment type="catalytic activity">
    <reaction evidence="5">
        <text>L-methionyl-[protein] + [thioredoxin]-disulfide + H2O = L-methionyl-(S)-S-oxide-[protein] + [thioredoxin]-dithiol</text>
        <dbReference type="Rhea" id="RHEA:14217"/>
        <dbReference type="Rhea" id="RHEA-COMP:10698"/>
        <dbReference type="Rhea" id="RHEA-COMP:10700"/>
        <dbReference type="Rhea" id="RHEA-COMP:12313"/>
        <dbReference type="Rhea" id="RHEA-COMP:12315"/>
        <dbReference type="ChEBI" id="CHEBI:15377"/>
        <dbReference type="ChEBI" id="CHEBI:16044"/>
        <dbReference type="ChEBI" id="CHEBI:29950"/>
        <dbReference type="ChEBI" id="CHEBI:44120"/>
        <dbReference type="ChEBI" id="CHEBI:50058"/>
        <dbReference type="EC" id="1.8.4.11"/>
    </reaction>
</comment>
<dbReference type="GO" id="GO:0008113">
    <property type="term" value="F:peptide-methionine (S)-S-oxide reductase activity"/>
    <property type="evidence" value="ECO:0007669"/>
    <property type="project" value="UniProtKB-EC"/>
</dbReference>
<evidence type="ECO:0000256" key="6">
    <source>
        <dbReference type="ARBA" id="ARBA00048782"/>
    </source>
</evidence>
<dbReference type="AlphaFoldDB" id="A0AAF0YID8"/>
<feature type="domain" description="Peptide methionine sulphoxide reductase MsrA" evidence="7">
    <location>
        <begin position="47"/>
        <end position="203"/>
    </location>
</feature>
<protein>
    <recommendedName>
        <fullName evidence="2">peptide-methionine (S)-S-oxide reductase</fullName>
        <ecNumber evidence="2">1.8.4.11</ecNumber>
    </recommendedName>
    <alternativeName>
        <fullName evidence="4">Peptide-methionine (S)-S-oxide reductase</fullName>
    </alternativeName>
</protein>
<dbReference type="Pfam" id="PF01625">
    <property type="entry name" value="PMSR"/>
    <property type="match status" value="1"/>
</dbReference>
<organism evidence="8 9">
    <name type="scientific">Vanrija pseudolonga</name>
    <dbReference type="NCBI Taxonomy" id="143232"/>
    <lineage>
        <taxon>Eukaryota</taxon>
        <taxon>Fungi</taxon>
        <taxon>Dikarya</taxon>
        <taxon>Basidiomycota</taxon>
        <taxon>Agaricomycotina</taxon>
        <taxon>Tremellomycetes</taxon>
        <taxon>Trichosporonales</taxon>
        <taxon>Trichosporonaceae</taxon>
        <taxon>Vanrija</taxon>
    </lineage>
</organism>
<sequence>MNIVRSFFSASVRKAMPRKTLAPLAPTVPTAIKSHEEAKLGDGVEVATFASGCFWGTEHLFNKYYSHLPGWKAEVGYTGGKADASDPSYKQVCTGATGHAEGVRLEYQKGAVGYAELVEFFYRTHDPTTVNAQGPDHGTQYRSGIFYHTPEQEAAAKAVTAEVQEKYLKGKPIVTEITPAGKWWTAEEYHQQYLEHNPNGYECPTHQVYW</sequence>
<evidence type="ECO:0000313" key="9">
    <source>
        <dbReference type="Proteomes" id="UP000827549"/>
    </source>
</evidence>
<dbReference type="PANTHER" id="PTHR43774">
    <property type="entry name" value="PEPTIDE METHIONINE SULFOXIDE REDUCTASE"/>
    <property type="match status" value="1"/>
</dbReference>
<gene>
    <name evidence="8" type="primary">mxr1</name>
    <name evidence="8" type="ORF">LOC62_06G008526</name>
</gene>
<comment type="catalytic activity">
    <reaction evidence="6">
        <text>[thioredoxin]-disulfide + L-methionine + H2O = L-methionine (S)-S-oxide + [thioredoxin]-dithiol</text>
        <dbReference type="Rhea" id="RHEA:19993"/>
        <dbReference type="Rhea" id="RHEA-COMP:10698"/>
        <dbReference type="Rhea" id="RHEA-COMP:10700"/>
        <dbReference type="ChEBI" id="CHEBI:15377"/>
        <dbReference type="ChEBI" id="CHEBI:29950"/>
        <dbReference type="ChEBI" id="CHEBI:50058"/>
        <dbReference type="ChEBI" id="CHEBI:57844"/>
        <dbReference type="ChEBI" id="CHEBI:58772"/>
        <dbReference type="EC" id="1.8.4.11"/>
    </reaction>
</comment>
<evidence type="ECO:0000259" key="7">
    <source>
        <dbReference type="Pfam" id="PF01625"/>
    </source>
</evidence>
<dbReference type="GO" id="GO:0034599">
    <property type="term" value="P:cellular response to oxidative stress"/>
    <property type="evidence" value="ECO:0007669"/>
    <property type="project" value="UniProtKB-ARBA"/>
</dbReference>
<dbReference type="InterPro" id="IPR036509">
    <property type="entry name" value="Met_Sox_Rdtase_MsrA_sf"/>
</dbReference>
<dbReference type="HAMAP" id="MF_01401">
    <property type="entry name" value="MsrA"/>
    <property type="match status" value="1"/>
</dbReference>
<name>A0AAF0YID8_9TREE</name>
<accession>A0AAF0YID8</accession>
<evidence type="ECO:0000313" key="8">
    <source>
        <dbReference type="EMBL" id="WOO85021.1"/>
    </source>
</evidence>
<dbReference type="FunFam" id="3.30.1060.10:FF:000006">
    <property type="entry name" value="Peptide methionine sulfoxide reductase"/>
    <property type="match status" value="1"/>
</dbReference>
<proteinExistence type="inferred from homology"/>
<dbReference type="InterPro" id="IPR002569">
    <property type="entry name" value="Met_Sox_Rdtase_MsrA_dom"/>
</dbReference>
<evidence type="ECO:0000256" key="1">
    <source>
        <dbReference type="ARBA" id="ARBA00005591"/>
    </source>
</evidence>
<keyword evidence="9" id="KW-1185">Reference proteome</keyword>
<dbReference type="Proteomes" id="UP000827549">
    <property type="component" value="Chromosome 6"/>
</dbReference>
<evidence type="ECO:0000256" key="3">
    <source>
        <dbReference type="ARBA" id="ARBA00023002"/>
    </source>
</evidence>
<evidence type="ECO:0000256" key="5">
    <source>
        <dbReference type="ARBA" id="ARBA00047806"/>
    </source>
</evidence>
<dbReference type="GeneID" id="87811691"/>
<dbReference type="EC" id="1.8.4.11" evidence="2"/>
<keyword evidence="3" id="KW-0560">Oxidoreductase</keyword>
<evidence type="ECO:0000256" key="4">
    <source>
        <dbReference type="ARBA" id="ARBA00030643"/>
    </source>
</evidence>
<dbReference type="PANTHER" id="PTHR43774:SF1">
    <property type="entry name" value="PEPTIDE METHIONINE SULFOXIDE REDUCTASE MSRA 2"/>
    <property type="match status" value="1"/>
</dbReference>
<dbReference type="EMBL" id="CP086719">
    <property type="protein sequence ID" value="WOO85021.1"/>
    <property type="molecule type" value="Genomic_DNA"/>
</dbReference>